<reference evidence="3 4" key="1">
    <citation type="submission" date="2017-09" db="EMBL/GenBank/DDBJ databases">
        <title>WGS assembly of Aquilegia coerulea Goldsmith.</title>
        <authorList>
            <person name="Hodges S."/>
            <person name="Kramer E."/>
            <person name="Nordborg M."/>
            <person name="Tomkins J."/>
            <person name="Borevitz J."/>
            <person name="Derieg N."/>
            <person name="Yan J."/>
            <person name="Mihaltcheva S."/>
            <person name="Hayes R.D."/>
            <person name="Rokhsar D."/>
        </authorList>
    </citation>
    <scope>NUCLEOTIDE SEQUENCE [LARGE SCALE GENOMIC DNA]</scope>
    <source>
        <strain evidence="4">cv. Goldsmith</strain>
    </source>
</reference>
<organism evidence="3 4">
    <name type="scientific">Aquilegia coerulea</name>
    <name type="common">Rocky mountain columbine</name>
    <dbReference type="NCBI Taxonomy" id="218851"/>
    <lineage>
        <taxon>Eukaryota</taxon>
        <taxon>Viridiplantae</taxon>
        <taxon>Streptophyta</taxon>
        <taxon>Embryophyta</taxon>
        <taxon>Tracheophyta</taxon>
        <taxon>Spermatophyta</taxon>
        <taxon>Magnoliopsida</taxon>
        <taxon>Ranunculales</taxon>
        <taxon>Ranunculaceae</taxon>
        <taxon>Thalictroideae</taxon>
        <taxon>Aquilegia</taxon>
    </lineage>
</organism>
<dbReference type="EMBL" id="KZ305023">
    <property type="protein sequence ID" value="PIA57607.1"/>
    <property type="molecule type" value="Genomic_DNA"/>
</dbReference>
<gene>
    <name evidence="3" type="ORF">AQUCO_00600376v1</name>
</gene>
<dbReference type="FunCoup" id="A0A2G5EPS0">
    <property type="interactions" value="193"/>
</dbReference>
<evidence type="ECO:0008006" key="5">
    <source>
        <dbReference type="Google" id="ProtNLM"/>
    </source>
</evidence>
<dbReference type="GO" id="GO:0035251">
    <property type="term" value="F:UDP-glucosyltransferase activity"/>
    <property type="evidence" value="ECO:0007669"/>
    <property type="project" value="TreeGrafter"/>
</dbReference>
<sequence length="468" mass="51742">MTTGAHILVFPYPAQGHMIPLLDLTHQLALRGLTITILITPKNLPILTPLLSTHPNSITTLVLPFPSHPSIPTGVENTKDLPNGSFNAMMHAMSEFSNPIIHWFQSHSSPPIVILSDTFLGFTNQLASQLGIKHLVFSPSGTLNFSIYNSLWSDFPKYPNDTSTLIEFPNVPNSPKFPWFQLGPVYRKYMEEEGPNSEFIKNSMRGNLSSWGIVINTFTELESLYLNHLKKEFGHERVFAVGPLLPPNDGTKERGGSSSIVVNDLLSWLDTCPDKSVVYVCFGSQVVLRNQQMEELARGLEKSGVRFIWCTKQATKGHVEEDYGMIPAGFEDRVAGRGFVIKGWAPQVVILNHRAVGSFLTHCGWNSVLESLNAGVPMLMWPMGADQYFNANLIVDHMSVGVKVCEGALTVPNADELARKMAELIGEDKLLSQRAKELSQAAVNAVKEGGSSFRDLNALVRELCVLNK</sequence>
<dbReference type="SUPFAM" id="SSF53756">
    <property type="entry name" value="UDP-Glycosyltransferase/glycogen phosphorylase"/>
    <property type="match status" value="1"/>
</dbReference>
<proteinExistence type="inferred from homology"/>
<dbReference type="InParanoid" id="A0A2G5EPS0"/>
<dbReference type="InterPro" id="IPR002213">
    <property type="entry name" value="UDP_glucos_trans"/>
</dbReference>
<evidence type="ECO:0000256" key="1">
    <source>
        <dbReference type="ARBA" id="ARBA00009995"/>
    </source>
</evidence>
<dbReference type="Gene3D" id="3.40.50.2000">
    <property type="entry name" value="Glycogen Phosphorylase B"/>
    <property type="match status" value="2"/>
</dbReference>
<protein>
    <recommendedName>
        <fullName evidence="5">Glycosyltransferase</fullName>
    </recommendedName>
</protein>
<dbReference type="AlphaFoldDB" id="A0A2G5EPS0"/>
<keyword evidence="2" id="KW-0808">Transferase</keyword>
<evidence type="ECO:0000313" key="4">
    <source>
        <dbReference type="Proteomes" id="UP000230069"/>
    </source>
</evidence>
<dbReference type="FunFam" id="3.40.50.2000:FF:000064">
    <property type="entry name" value="Glycosyltransferase"/>
    <property type="match status" value="1"/>
</dbReference>
<evidence type="ECO:0000256" key="2">
    <source>
        <dbReference type="ARBA" id="ARBA00022679"/>
    </source>
</evidence>
<dbReference type="FunFam" id="3.40.50.2000:FF:000143">
    <property type="entry name" value="UDP-glycosyltransferase 89B1"/>
    <property type="match status" value="1"/>
</dbReference>
<accession>A0A2G5EPS0</accession>
<dbReference type="PANTHER" id="PTHR48047:SF8">
    <property type="entry name" value="FLAVONOL 3-O-GLUCOSYLTRANSFERASE UGT89B1"/>
    <property type="match status" value="1"/>
</dbReference>
<dbReference type="Pfam" id="PF00201">
    <property type="entry name" value="UDPGT"/>
    <property type="match status" value="1"/>
</dbReference>
<dbReference type="CDD" id="cd03784">
    <property type="entry name" value="GT1_Gtf-like"/>
    <property type="match status" value="1"/>
</dbReference>
<dbReference type="OrthoDB" id="5835829at2759"/>
<name>A0A2G5EPS0_AQUCA</name>
<dbReference type="Proteomes" id="UP000230069">
    <property type="component" value="Unassembled WGS sequence"/>
</dbReference>
<comment type="similarity">
    <text evidence="1">Belongs to the UDP-glycosyltransferase family.</text>
</comment>
<dbReference type="PANTHER" id="PTHR48047">
    <property type="entry name" value="GLYCOSYLTRANSFERASE"/>
    <property type="match status" value="1"/>
</dbReference>
<keyword evidence="4" id="KW-1185">Reference proteome</keyword>
<evidence type="ECO:0000313" key="3">
    <source>
        <dbReference type="EMBL" id="PIA57607.1"/>
    </source>
</evidence>